<comment type="caution">
    <text evidence="8">The sequence shown here is derived from an EMBL/GenBank/DDBJ whole genome shotgun (WGS) entry which is preliminary data.</text>
</comment>
<evidence type="ECO:0000259" key="6">
    <source>
        <dbReference type="Pfam" id="PF06544"/>
    </source>
</evidence>
<keyword evidence="2" id="KW-0507">mRNA processing</keyword>
<feature type="region of interest" description="Disordered" evidence="5">
    <location>
        <begin position="179"/>
        <end position="215"/>
    </location>
</feature>
<dbReference type="CDD" id="cd24162">
    <property type="entry name" value="Prp3_C"/>
    <property type="match status" value="1"/>
</dbReference>
<gene>
    <name evidence="8" type="ORF">TWF730_004616</name>
</gene>
<keyword evidence="4" id="KW-0539">Nucleus</keyword>
<dbReference type="InterPro" id="IPR010541">
    <property type="entry name" value="Prp3_C"/>
</dbReference>
<dbReference type="Pfam" id="PF08572">
    <property type="entry name" value="PRP3"/>
    <property type="match status" value="1"/>
</dbReference>
<dbReference type="InterPro" id="IPR013881">
    <property type="entry name" value="Pre-mRNA_splic_Prp3_dom"/>
</dbReference>
<evidence type="ECO:0000256" key="4">
    <source>
        <dbReference type="ARBA" id="ARBA00023242"/>
    </source>
</evidence>
<dbReference type="InterPro" id="IPR027104">
    <property type="entry name" value="Prp3"/>
</dbReference>
<evidence type="ECO:0000256" key="3">
    <source>
        <dbReference type="ARBA" id="ARBA00023187"/>
    </source>
</evidence>
<feature type="domain" description="Small nuclear ribonucleoprotein Prp3 C-terminal" evidence="6">
    <location>
        <begin position="439"/>
        <end position="571"/>
    </location>
</feature>
<dbReference type="GO" id="GO:0000398">
    <property type="term" value="P:mRNA splicing, via spliceosome"/>
    <property type="evidence" value="ECO:0007669"/>
    <property type="project" value="InterPro"/>
</dbReference>
<dbReference type="PANTHER" id="PTHR14212:SF0">
    <property type="entry name" value="U4_U6 SMALL NUCLEAR RIBONUCLEOPROTEIN PRP3"/>
    <property type="match status" value="1"/>
</dbReference>
<feature type="domain" description="Pre-mRNA-splicing factor 3" evidence="7">
    <location>
        <begin position="200"/>
        <end position="415"/>
    </location>
</feature>
<dbReference type="PANTHER" id="PTHR14212">
    <property type="entry name" value="U4/U6-ASSOCIATED RNA SPLICING FACTOR-RELATED"/>
    <property type="match status" value="1"/>
</dbReference>
<dbReference type="EMBL" id="JAVHNS010000018">
    <property type="protein sequence ID" value="KAK6331542.1"/>
    <property type="molecule type" value="Genomic_DNA"/>
</dbReference>
<evidence type="ECO:0000256" key="5">
    <source>
        <dbReference type="SAM" id="MobiDB-lite"/>
    </source>
</evidence>
<feature type="compositionally biased region" description="Basic and acidic residues" evidence="5">
    <location>
        <begin position="39"/>
        <end position="50"/>
    </location>
</feature>
<organism evidence="8 9">
    <name type="scientific">Orbilia blumenaviensis</name>
    <dbReference type="NCBI Taxonomy" id="1796055"/>
    <lineage>
        <taxon>Eukaryota</taxon>
        <taxon>Fungi</taxon>
        <taxon>Dikarya</taxon>
        <taxon>Ascomycota</taxon>
        <taxon>Pezizomycotina</taxon>
        <taxon>Orbiliomycetes</taxon>
        <taxon>Orbiliales</taxon>
        <taxon>Orbiliaceae</taxon>
        <taxon>Orbilia</taxon>
    </lineage>
</organism>
<dbReference type="GO" id="GO:0046540">
    <property type="term" value="C:U4/U6 x U5 tri-snRNP complex"/>
    <property type="evidence" value="ECO:0007669"/>
    <property type="project" value="InterPro"/>
</dbReference>
<evidence type="ECO:0000313" key="9">
    <source>
        <dbReference type="Proteomes" id="UP001373714"/>
    </source>
</evidence>
<reference evidence="8 9" key="1">
    <citation type="submission" date="2019-10" db="EMBL/GenBank/DDBJ databases">
        <authorList>
            <person name="Palmer J.M."/>
        </authorList>
    </citation>
    <scope>NUCLEOTIDE SEQUENCE [LARGE SCALE GENOMIC DNA]</scope>
    <source>
        <strain evidence="8 9">TWF730</strain>
    </source>
</reference>
<evidence type="ECO:0000259" key="7">
    <source>
        <dbReference type="Pfam" id="PF08572"/>
    </source>
</evidence>
<dbReference type="Pfam" id="PF06544">
    <property type="entry name" value="Prp3_C"/>
    <property type="match status" value="1"/>
</dbReference>
<feature type="region of interest" description="Disordered" evidence="5">
    <location>
        <begin position="96"/>
        <end position="125"/>
    </location>
</feature>
<name>A0AAV9U145_9PEZI</name>
<evidence type="ECO:0000256" key="2">
    <source>
        <dbReference type="ARBA" id="ARBA00022664"/>
    </source>
</evidence>
<accession>A0AAV9U145</accession>
<proteinExistence type="predicted"/>
<comment type="subcellular location">
    <subcellularLocation>
        <location evidence="1">Nucleus</location>
    </subcellularLocation>
</comment>
<keyword evidence="9" id="KW-1185">Reference proteome</keyword>
<evidence type="ECO:0000256" key="1">
    <source>
        <dbReference type="ARBA" id="ARBA00004123"/>
    </source>
</evidence>
<keyword evidence="3" id="KW-0508">mRNA splicing</keyword>
<evidence type="ECO:0000313" key="8">
    <source>
        <dbReference type="EMBL" id="KAK6331542.1"/>
    </source>
</evidence>
<sequence length="579" mass="63304">MASHGSLKRPPPQDQIPGSPTKKPRGMDAPGSSAMSAQDQKKKMVEEARARAAALAASLGNRTTGPAAAKTLQPTGASSAADRLAAMRARVAAAVGNTASTAPSPTPPIAVPKESAEVSQDEGRGRGGLDIGIHPALLADSVEASTGLGRGRQAMKPKFATTMANQKADITMKQSFISKHKDSRTIGGSKPSGESVPSKNPYFDPNISSGAGAHQKSRVSKGLVFNQKGKYIEQANALRKQAQLEELKARIAAAARRAGIEEDIDTDKMFLRDKPPDVEWWDQGLCSTGTYDDIENDNLKIESQDSIITVYVQHPILLDPPMEKHIPPAKALPLTKKEQKKTRLQARMAKLKESQAKVRLGLEPPEPPKVTLKNMMRVMGDEAVKDPTAVEAKVNKQIAERLEKHLTANAERKLTKEQKLDKLHHNQEQDLAKGVHCLVFRIERLTNLSHQFKIWKNAEQLALTGICISNPKFNLVVVEGGEWAIKKYKKLMLQRIKWDENSGATGVDAEGDSIVSEAAAVTTESNTCTLVWEGDLKLKAFKRFTTNKCELESEARRLLERNKVENYWTLAKARGPTQP</sequence>
<protein>
    <submittedName>
        <fullName evidence="8">Uncharacterized protein</fullName>
    </submittedName>
</protein>
<dbReference type="AlphaFoldDB" id="A0AAV9U145"/>
<feature type="region of interest" description="Disordered" evidence="5">
    <location>
        <begin position="1"/>
        <end position="83"/>
    </location>
</feature>
<dbReference type="Proteomes" id="UP001373714">
    <property type="component" value="Unassembled WGS sequence"/>
</dbReference>